<dbReference type="Proteomes" id="UP000789901">
    <property type="component" value="Unassembled WGS sequence"/>
</dbReference>
<reference evidence="1 2" key="1">
    <citation type="submission" date="2021-06" db="EMBL/GenBank/DDBJ databases">
        <authorList>
            <person name="Kallberg Y."/>
            <person name="Tangrot J."/>
            <person name="Rosling A."/>
        </authorList>
    </citation>
    <scope>NUCLEOTIDE SEQUENCE [LARGE SCALE GENOMIC DNA]</scope>
    <source>
        <strain evidence="1 2">120-4 pot B 10/14</strain>
    </source>
</reference>
<evidence type="ECO:0000313" key="1">
    <source>
        <dbReference type="EMBL" id="CAG8816550.1"/>
    </source>
</evidence>
<gene>
    <name evidence="1" type="ORF">GMARGA_LOCUS26575</name>
</gene>
<proteinExistence type="predicted"/>
<dbReference type="EMBL" id="CAJVQB010031173">
    <property type="protein sequence ID" value="CAG8816550.1"/>
    <property type="molecule type" value="Genomic_DNA"/>
</dbReference>
<keyword evidence="2" id="KW-1185">Reference proteome</keyword>
<feature type="non-terminal residue" evidence="1">
    <location>
        <position position="1"/>
    </location>
</feature>
<protein>
    <submittedName>
        <fullName evidence="1">630_t:CDS:1</fullName>
    </submittedName>
</protein>
<evidence type="ECO:0000313" key="2">
    <source>
        <dbReference type="Proteomes" id="UP000789901"/>
    </source>
</evidence>
<sequence>VTIVQIVPISSSEEDYILTPKDLLSGRESFMIVRQLYNRVTNNRNMESKVIVSYKNKNNRYNAMKNNLKKTVLSVIDHLKISSKKFLHILASDIEWTYVSNDPLPSSTTTNVKEISEVEFDEYLDGIEEKYAILTLQILQKKQNTRQNINLCTSNNKWSNNKTISLNFVDIISQVQKETFSVKMAYTGQS</sequence>
<organism evidence="1 2">
    <name type="scientific">Gigaspora margarita</name>
    <dbReference type="NCBI Taxonomy" id="4874"/>
    <lineage>
        <taxon>Eukaryota</taxon>
        <taxon>Fungi</taxon>
        <taxon>Fungi incertae sedis</taxon>
        <taxon>Mucoromycota</taxon>
        <taxon>Glomeromycotina</taxon>
        <taxon>Glomeromycetes</taxon>
        <taxon>Diversisporales</taxon>
        <taxon>Gigasporaceae</taxon>
        <taxon>Gigaspora</taxon>
    </lineage>
</organism>
<accession>A0ABN7W565</accession>
<comment type="caution">
    <text evidence="1">The sequence shown here is derived from an EMBL/GenBank/DDBJ whole genome shotgun (WGS) entry which is preliminary data.</text>
</comment>
<name>A0ABN7W565_GIGMA</name>